<evidence type="ECO:0000313" key="1">
    <source>
        <dbReference type="EMBL" id="UZA68691.1"/>
    </source>
</evidence>
<dbReference type="AlphaFoldDB" id="A0AA46VZ51"/>
<reference evidence="1" key="1">
    <citation type="submission" date="2019-02" db="EMBL/GenBank/DDBJ databases">
        <authorList>
            <person name="Lutz S."/>
            <person name="Schori C."/>
            <person name="Ahrens C.H."/>
            <person name="Gueguen E."/>
        </authorList>
    </citation>
    <scope>NUCLEOTIDE SEQUENCE</scope>
    <source>
        <strain evidence="1">Psy35</strain>
    </source>
</reference>
<dbReference type="EMBL" id="CP036495">
    <property type="protein sequence ID" value="UZA68691.1"/>
    <property type="molecule type" value="Genomic_DNA"/>
</dbReference>
<sequence>MSLPTKTPLRNVHMRALASVNDQLCLILFMHEDVASRWQELATLRPAEFTSEVFPDNEFADRIHVPMTRLLSFRDAQLNTSLGVSFAFAVEQLLLSIEAAIRHWGEIAQIPIKLADPIDETLNQPLPTNSATPVEPSLLKTVKYLRLRRNHVIHGSTELSSEYSKLLKHDAAGLQRFWEARSSIPGLSFADKSPTAFSPSETITLVKLIRVCIEEIDTNIASQIRPDWIFKSLNAGLLRDRHELRVKNPVVVARRIRKVRHHSGVMYGLDVQASEIASALGESLQ</sequence>
<gene>
    <name evidence="1" type="ORF">EZZ81_10835</name>
</gene>
<evidence type="ECO:0000313" key="2">
    <source>
        <dbReference type="Proteomes" id="UP001163644"/>
    </source>
</evidence>
<name>A0AA46VZ51_PSEVI</name>
<dbReference type="RefSeq" id="WP_029243647.1">
    <property type="nucleotide sequence ID" value="NZ_CP036495.1"/>
</dbReference>
<protein>
    <submittedName>
        <fullName evidence="1">Uncharacterized protein</fullName>
    </submittedName>
</protein>
<organism evidence="1 2">
    <name type="scientific">Pseudomonas viridiflava</name>
    <name type="common">Phytomonas viridiflava</name>
    <dbReference type="NCBI Taxonomy" id="33069"/>
    <lineage>
        <taxon>Bacteria</taxon>
        <taxon>Pseudomonadati</taxon>
        <taxon>Pseudomonadota</taxon>
        <taxon>Gammaproteobacteria</taxon>
        <taxon>Pseudomonadales</taxon>
        <taxon>Pseudomonadaceae</taxon>
        <taxon>Pseudomonas</taxon>
    </lineage>
</organism>
<proteinExistence type="predicted"/>
<dbReference type="Proteomes" id="UP001163644">
    <property type="component" value="Chromosome"/>
</dbReference>
<accession>A0AA46VZ51</accession>